<dbReference type="InterPro" id="IPR013087">
    <property type="entry name" value="Znf_C2H2_type"/>
</dbReference>
<reference evidence="4" key="1">
    <citation type="submission" date="2020-04" db="EMBL/GenBank/DDBJ databases">
        <authorList>
            <person name="Neveu A P."/>
        </authorList>
    </citation>
    <scope>NUCLEOTIDE SEQUENCE</scope>
    <source>
        <tissue evidence="4">Whole embryo</tissue>
    </source>
</reference>
<feature type="compositionally biased region" description="Low complexity" evidence="2">
    <location>
        <begin position="663"/>
        <end position="675"/>
    </location>
</feature>
<feature type="region of interest" description="Disordered" evidence="2">
    <location>
        <begin position="1186"/>
        <end position="1214"/>
    </location>
</feature>
<feature type="compositionally biased region" description="Polar residues" evidence="2">
    <location>
        <begin position="1158"/>
        <end position="1167"/>
    </location>
</feature>
<protein>
    <submittedName>
        <fullName evidence="4">Uncharacterized protein zf(C2h2)-117</fullName>
    </submittedName>
</protein>
<dbReference type="PROSITE" id="PS00028">
    <property type="entry name" value="ZINC_FINGER_C2H2_1"/>
    <property type="match status" value="1"/>
</dbReference>
<keyword evidence="1" id="KW-0479">Metal-binding</keyword>
<feature type="region of interest" description="Disordered" evidence="2">
    <location>
        <begin position="351"/>
        <end position="374"/>
    </location>
</feature>
<feature type="region of interest" description="Disordered" evidence="2">
    <location>
        <begin position="53"/>
        <end position="116"/>
    </location>
</feature>
<sequence length="1319" mass="143549">MEDYPRDNMEVLKREKKNLLLTNKDPSLSHLFDNAGPNTPNSVTTESLNQSTMEVDGGFPEDSGDQDNYPLFDGHSDSYIPDLSPESSHIILESNKHTSYNNNNKSDHGKQRPQNVLPEHVKAEWVEGRQIAPGIRNSPKPPSHLSIQSRNKIPADQDKPPPGNPNPRWNGSEAVEGNANVTPKLEIDAARKGKAAPQLTSPPADHYNMQLLAFSAQQHQEQLLEEQQRLHGESYRQGSSSDALQQLALKAKLRQEEQNSSVRNQSKGDFFVKPEVQQMVVPPALVAGPSGTLAQVQSRKLPMNVNVSASAGGWAVTDRAVPDLVPSQSTASCKLPNNANSDIAFASQGSPILPLQSTESPRNTPKLNTSRKSTPFAIPITKVKTAAEPELKSPLDHPEHQLDHQQRARFFSGESVSATQGAEQADDEAPLNERDKEAALALRKLLEQSEKTAGTTMESNSKALIMESLVKAHRASPAVCSAIPRLLHEQYMIRNTPPPAYEQPFAPQSAIQQLLRPANPVHQPFVHVNPDTRLSTDGGRELVANNGIKIEPHSPSSSAPALQSYVPAGVTLPGQSMVFPFAPGAAVLYPLPGQHPSVGRQGSPVVSFATGDIPYAVVPTAVNATGNFYVPPNNNVGNPEAAVNRTKAVTPAKVPASRDRKSSSGSSGRRNSDGSLTCGLCGHSFRSTPALNGHMRVHSSSDKKSKEDRHQKTPSTDSSKGSTLQPHQVQPAAQADFIDIRSPPTLLPVGSTHSSLEGMSQLLPQQYASPSINQQVAGRPHNGLLTMASAASYLKTEPTHSDYLYQPTMQTTYVVPQSMVIPPAQMVAANFGPTTSDTMLKGKIPQPALNYQQIYAAQMQAPFPMSMPNAIHHVPPLLAPDVQYVSNQDHANLGHDVQVNQQPYTPDQPVVEKPMAYPIQDESYPINYEQHHIENNSLSQLASIAVAAANRDQLPELAGIDSTFQQQPFHPPAEMHNQSNDQVVGSDLDWSNSSVHSASQDPTIVQQNSMYAETKTSPIRTGHDPFILPVTTAQRRLQSRYGEYESNLVSQSPSLNQEPTVTWHDNILISSYDDHDPIMREAINVANPSKILPNSMMGGTPSCSGMFSSSSVRPFRQRHHSEGSHLVKSSGSSILKQILHSPVPTVKLRPSKTPPTEDLQSSGNIGEQMSANYPPNEAANMPISQTDTGKQSAALPAPTPEVWAEPKPVSRRIRRRRHSADCRLILKSGLQSAYGHTRHDMLRLGHGTSNAMKKPNNALIRSNTRVRHKPPPLVIPSSVNAYTTGHGQAYIYQSHLHHRRRPSGDSNSSYNGVADKIPP</sequence>
<proteinExistence type="evidence at transcript level"/>
<dbReference type="SMART" id="SM00355">
    <property type="entry name" value="ZnF_C2H2"/>
    <property type="match status" value="1"/>
</dbReference>
<feature type="region of interest" description="Disordered" evidence="2">
    <location>
        <begin position="1297"/>
        <end position="1319"/>
    </location>
</feature>
<feature type="region of interest" description="Disordered" evidence="2">
    <location>
        <begin position="646"/>
        <end position="732"/>
    </location>
</feature>
<feature type="compositionally biased region" description="Polar residues" evidence="2">
    <location>
        <begin position="713"/>
        <end position="728"/>
    </location>
</feature>
<evidence type="ECO:0000256" key="1">
    <source>
        <dbReference type="PROSITE-ProRule" id="PRU00042"/>
    </source>
</evidence>
<evidence type="ECO:0000256" key="2">
    <source>
        <dbReference type="SAM" id="MobiDB-lite"/>
    </source>
</evidence>
<evidence type="ECO:0000259" key="3">
    <source>
        <dbReference type="PROSITE" id="PS50157"/>
    </source>
</evidence>
<feature type="domain" description="C2H2-type" evidence="3">
    <location>
        <begin position="676"/>
        <end position="703"/>
    </location>
</feature>
<gene>
    <name evidence="4" type="primary">Trerf1</name>
</gene>
<feature type="compositionally biased region" description="Polar residues" evidence="2">
    <location>
        <begin position="351"/>
        <end position="373"/>
    </location>
</feature>
<dbReference type="Gene3D" id="3.30.160.60">
    <property type="entry name" value="Classic Zinc Finger"/>
    <property type="match status" value="1"/>
</dbReference>
<keyword evidence="1" id="KW-0862">Zinc</keyword>
<name>A0A6F9DW39_9ASCI</name>
<feature type="region of interest" description="Disordered" evidence="2">
    <location>
        <begin position="129"/>
        <end position="183"/>
    </location>
</feature>
<feature type="compositionally biased region" description="Basic and acidic residues" evidence="2">
    <location>
        <begin position="699"/>
        <end position="711"/>
    </location>
</feature>
<feature type="region of interest" description="Disordered" evidence="2">
    <location>
        <begin position="1145"/>
        <end position="1167"/>
    </location>
</feature>
<dbReference type="EMBL" id="LR791371">
    <property type="protein sequence ID" value="CAB3267233.1"/>
    <property type="molecule type" value="mRNA"/>
</dbReference>
<accession>A0A6F9DW39</accession>
<dbReference type="GO" id="GO:0008270">
    <property type="term" value="F:zinc ion binding"/>
    <property type="evidence" value="ECO:0007669"/>
    <property type="project" value="UniProtKB-KW"/>
</dbReference>
<organism evidence="4">
    <name type="scientific">Phallusia mammillata</name>
    <dbReference type="NCBI Taxonomy" id="59560"/>
    <lineage>
        <taxon>Eukaryota</taxon>
        <taxon>Metazoa</taxon>
        <taxon>Chordata</taxon>
        <taxon>Tunicata</taxon>
        <taxon>Ascidiacea</taxon>
        <taxon>Phlebobranchia</taxon>
        <taxon>Ascidiidae</taxon>
        <taxon>Phallusia</taxon>
    </lineage>
</organism>
<feature type="region of interest" description="Disordered" evidence="2">
    <location>
        <begin position="413"/>
        <end position="432"/>
    </location>
</feature>
<evidence type="ECO:0000313" key="4">
    <source>
        <dbReference type="EMBL" id="CAB3267233.1"/>
    </source>
</evidence>
<keyword evidence="1" id="KW-0863">Zinc-finger</keyword>
<dbReference type="PROSITE" id="PS50157">
    <property type="entry name" value="ZINC_FINGER_C2H2_2"/>
    <property type="match status" value="1"/>
</dbReference>